<protein>
    <submittedName>
        <fullName evidence="2">Uncharacterized protein</fullName>
    </submittedName>
</protein>
<evidence type="ECO:0000256" key="1">
    <source>
        <dbReference type="SAM" id="MobiDB-lite"/>
    </source>
</evidence>
<dbReference type="EMBL" id="JWZX01001659">
    <property type="protein sequence ID" value="KOO32880.1"/>
    <property type="molecule type" value="Genomic_DNA"/>
</dbReference>
<keyword evidence="3" id="KW-1185">Reference proteome</keyword>
<organism evidence="2 3">
    <name type="scientific">Chrysochromulina tobinii</name>
    <dbReference type="NCBI Taxonomy" id="1460289"/>
    <lineage>
        <taxon>Eukaryota</taxon>
        <taxon>Haptista</taxon>
        <taxon>Haptophyta</taxon>
        <taxon>Prymnesiophyceae</taxon>
        <taxon>Prymnesiales</taxon>
        <taxon>Chrysochromulinaceae</taxon>
        <taxon>Chrysochromulina</taxon>
    </lineage>
</organism>
<dbReference type="Proteomes" id="UP000037460">
    <property type="component" value="Unassembled WGS sequence"/>
</dbReference>
<evidence type="ECO:0000313" key="2">
    <source>
        <dbReference type="EMBL" id="KOO32880.1"/>
    </source>
</evidence>
<evidence type="ECO:0000313" key="3">
    <source>
        <dbReference type="Proteomes" id="UP000037460"/>
    </source>
</evidence>
<dbReference type="AlphaFoldDB" id="A0A0M0K240"/>
<proteinExistence type="predicted"/>
<feature type="region of interest" description="Disordered" evidence="1">
    <location>
        <begin position="234"/>
        <end position="257"/>
    </location>
</feature>
<gene>
    <name evidence="2" type="ORF">Ctob_012971</name>
</gene>
<reference evidence="3" key="1">
    <citation type="journal article" date="2015" name="PLoS Genet.">
        <title>Genome Sequence and Transcriptome Analyses of Chrysochromulina tobin: Metabolic Tools for Enhanced Algal Fitness in the Prominent Order Prymnesiales (Haptophyceae).</title>
        <authorList>
            <person name="Hovde B.T."/>
            <person name="Deodato C.R."/>
            <person name="Hunsperger H.M."/>
            <person name="Ryken S.A."/>
            <person name="Yost W."/>
            <person name="Jha R.K."/>
            <person name="Patterson J."/>
            <person name="Monnat R.J. Jr."/>
            <person name="Barlow S.B."/>
            <person name="Starkenburg S.R."/>
            <person name="Cattolico R.A."/>
        </authorList>
    </citation>
    <scope>NUCLEOTIDE SEQUENCE</scope>
    <source>
        <strain evidence="3">CCMP291</strain>
    </source>
</reference>
<comment type="caution">
    <text evidence="2">The sequence shown here is derived from an EMBL/GenBank/DDBJ whole genome shotgun (WGS) entry which is preliminary data.</text>
</comment>
<sequence>MFAQGQLLGMKSDLLMQVKEQINAWDKVAARHPFAHYRSNEYPAFVEAREKDPFTTSFGDGLPFRTFDRNRKARDVERMTRLMEQPYPVGYTGHVTKIRHCVGMTYGRQVRDAINSVTPSTELVAVLPVETPTDWNCVPNKDRLVSTQGEAYLPPKRMIAEAEERLANAVSTRRPINHDSRYASSSLLSYPPPPLSNYSTPGWSERATSSIGQYDPYNHVKEVPIHAATLPKRLQHHASGSSSATVSLVGGAHMGGH</sequence>
<accession>A0A0M0K240</accession>
<name>A0A0M0K240_9EUKA</name>